<sequence>MSAAIVNDMCAWILLALAIAITEVNSTALSSLWVLISGVLFVLFCFYVVRPGMWWLIRRIPEGEGVSDMQVSLILTGVMLAGVCTDAIGIHSVFGAFVYGLVIPGGPLGVALIEKLEDFVTGLLLPLFFAISGLRTNISRIRDPITVGLLILVFVMASFAKIMGTIIIAALYTMPFREGIALGFLMNTRGLVEMIVLNIGRDKEVLDDESFAVMVLVSVAMTTLVTPVVTGVHRPSRRLVGYKRRNLQRIRHDSELRMLICVHTTRNVPSVLSLLELSNPTKRSPIFIYALHLVELTGRASNMLAAAAASASKQSRSSSSSTLPPVTEHIFNAFENYERHTGGVSIQTLAAVSPYQSMHDDVSVLAEDKHVSLIVVPFHKQQTVDGGMEPINPSIRGFNESLLSTSPCSVSILVDRGLSAATARMAAEHHVALFFFGGPDDREALAYAWRMVEHPGVTLTVVRFVPPEYRVRSFSHSSYRSTASDADSRSTGTYMEGKTELQMDEDYLGEFRSRNLGNEAITYSDQVVANSEETVATIRSMDNSLHELYIVGRRPGEAGSPMTAALEDWMECPELGPIGDMLVSSDFSMAVSVLVIQQYVVAPAPAAAVTAPAGNTDPVRQYVSNANQRPSAAYRTAAGSSTANSRLSGGTDLRVPLHLPWHSSLSPQVTEVSPAAAGRQGYSSPSTLESRLCSTLALALVVALRAPLLGGPQSPPERYVSNMFAASTCFSLGDGETALFWSDRWIGVRSVVALAPLLLPLVPRRIRTQRLVPASLANNAWISNLRGALTVPRRCWTADLLLRRGFDSHSAYPFCAQDSETTNHILIDCVFARQIWLLVLTIAGWASISPSRGAYLQDWWPSSRALLPKHLKASFDSLVLLISWQL</sequence>
<dbReference type="GO" id="GO:0009941">
    <property type="term" value="C:chloroplast envelope"/>
    <property type="evidence" value="ECO:0007669"/>
    <property type="project" value="UniProtKB-SubCell"/>
</dbReference>
<comment type="subcellular location">
    <subcellularLocation>
        <location evidence="3">Membrane</location>
        <topology evidence="3">Multi-pass membrane protein</topology>
    </subcellularLocation>
    <subcellularLocation>
        <location evidence="2">Plastid</location>
        <location evidence="2">Chloroplast envelope</location>
    </subcellularLocation>
</comment>
<evidence type="ECO:0000256" key="7">
    <source>
        <dbReference type="ARBA" id="ARBA00022946"/>
    </source>
</evidence>
<evidence type="ECO:0000256" key="8">
    <source>
        <dbReference type="ARBA" id="ARBA00022958"/>
    </source>
</evidence>
<evidence type="ECO:0000313" key="18">
    <source>
        <dbReference type="EnsemblPlants" id="OB01G43930.1"/>
    </source>
</evidence>
<dbReference type="Proteomes" id="UP000006038">
    <property type="component" value="Chromosome 1"/>
</dbReference>
<feature type="transmembrane region" description="Helical" evidence="13">
    <location>
        <begin position="119"/>
        <end position="138"/>
    </location>
</feature>
<evidence type="ECO:0000256" key="12">
    <source>
        <dbReference type="ARBA" id="ARBA00038341"/>
    </source>
</evidence>
<accession>J3L587</accession>
<dbReference type="Gene3D" id="1.20.1530.20">
    <property type="match status" value="1"/>
</dbReference>
<evidence type="ECO:0000256" key="2">
    <source>
        <dbReference type="ARBA" id="ARBA00004119"/>
    </source>
</evidence>
<dbReference type="GO" id="GO:1902600">
    <property type="term" value="P:proton transmembrane transport"/>
    <property type="evidence" value="ECO:0007669"/>
    <property type="project" value="InterPro"/>
</dbReference>
<dbReference type="GO" id="GO:0015297">
    <property type="term" value="F:antiporter activity"/>
    <property type="evidence" value="ECO:0007669"/>
    <property type="project" value="InterPro"/>
</dbReference>
<dbReference type="InterPro" id="IPR038770">
    <property type="entry name" value="Na+/solute_symporter_sf"/>
</dbReference>
<dbReference type="Pfam" id="PF13966">
    <property type="entry name" value="zf-RVT"/>
    <property type="match status" value="1"/>
</dbReference>
<reference evidence="18" key="2">
    <citation type="submission" date="2013-04" db="UniProtKB">
        <authorList>
            <consortium name="EnsemblPlants"/>
        </authorList>
    </citation>
    <scope>IDENTIFICATION</scope>
</reference>
<keyword evidence="4" id="KW-0813">Transport</keyword>
<dbReference type="InterPro" id="IPR057291">
    <property type="entry name" value="CHX17_2nd"/>
</dbReference>
<dbReference type="Pfam" id="PF23256">
    <property type="entry name" value="CHX17_2nd"/>
    <property type="match status" value="1"/>
</dbReference>
<dbReference type="InterPro" id="IPR057290">
    <property type="entry name" value="CHX17_C"/>
</dbReference>
<evidence type="ECO:0008006" key="20">
    <source>
        <dbReference type="Google" id="ProtNLM"/>
    </source>
</evidence>
<feature type="domain" description="Reverse transcriptase zinc-binding" evidence="15">
    <location>
        <begin position="789"/>
        <end position="836"/>
    </location>
</feature>
<feature type="domain" description="Cation/H+ exchanger transmembrane" evidence="14">
    <location>
        <begin position="2"/>
        <end position="229"/>
    </location>
</feature>
<dbReference type="Gene3D" id="3.40.50.12370">
    <property type="match status" value="1"/>
</dbReference>
<dbReference type="Pfam" id="PF23259">
    <property type="entry name" value="CHX17_C"/>
    <property type="match status" value="1"/>
</dbReference>
<evidence type="ECO:0000259" key="16">
    <source>
        <dbReference type="Pfam" id="PF23256"/>
    </source>
</evidence>
<evidence type="ECO:0000256" key="5">
    <source>
        <dbReference type="ARBA" id="ARBA00022538"/>
    </source>
</evidence>
<dbReference type="EnsemblPlants" id="OB01G43930.1">
    <property type="protein sequence ID" value="OB01G43930.1"/>
    <property type="gene ID" value="OB01G43930"/>
</dbReference>
<keyword evidence="6 13" id="KW-0812">Transmembrane</keyword>
<keyword evidence="19" id="KW-1185">Reference proteome</keyword>
<evidence type="ECO:0000259" key="15">
    <source>
        <dbReference type="Pfam" id="PF13966"/>
    </source>
</evidence>
<dbReference type="Pfam" id="PF00999">
    <property type="entry name" value="Na_H_Exchanger"/>
    <property type="match status" value="1"/>
</dbReference>
<comment type="function">
    <text evidence="1">May function as sodium-coupled metabolite transporter across the chloroplast envelope.</text>
</comment>
<dbReference type="GO" id="GO:0006813">
    <property type="term" value="P:potassium ion transport"/>
    <property type="evidence" value="ECO:0007669"/>
    <property type="project" value="UniProtKB-KW"/>
</dbReference>
<dbReference type="InterPro" id="IPR006153">
    <property type="entry name" value="Cation/H_exchanger_TM"/>
</dbReference>
<protein>
    <recommendedName>
        <fullName evidence="20">Cation/H+ exchanger domain-containing protein</fullName>
    </recommendedName>
</protein>
<dbReference type="HOGENOM" id="CLU_325539_0_0_1"/>
<keyword evidence="8" id="KW-0630">Potassium</keyword>
<evidence type="ECO:0000256" key="11">
    <source>
        <dbReference type="ARBA" id="ARBA00023136"/>
    </source>
</evidence>
<keyword evidence="7" id="KW-0809">Transit peptide</keyword>
<evidence type="ECO:0000259" key="17">
    <source>
        <dbReference type="Pfam" id="PF23259"/>
    </source>
</evidence>
<evidence type="ECO:0000256" key="4">
    <source>
        <dbReference type="ARBA" id="ARBA00022448"/>
    </source>
</evidence>
<keyword evidence="5" id="KW-0633">Potassium transport</keyword>
<evidence type="ECO:0000256" key="10">
    <source>
        <dbReference type="ARBA" id="ARBA00023065"/>
    </source>
</evidence>
<dbReference type="PANTHER" id="PTHR32468">
    <property type="entry name" value="CATION/H + ANTIPORTER"/>
    <property type="match status" value="1"/>
</dbReference>
<dbReference type="GO" id="GO:0006885">
    <property type="term" value="P:regulation of pH"/>
    <property type="evidence" value="ECO:0007669"/>
    <property type="project" value="TreeGrafter"/>
</dbReference>
<dbReference type="eggNOG" id="KOG1650">
    <property type="taxonomic scope" value="Eukaryota"/>
</dbReference>
<feature type="transmembrane region" description="Helical" evidence="13">
    <location>
        <begin position="71"/>
        <end position="99"/>
    </location>
</feature>
<dbReference type="Gramene" id="OB01G43930.1">
    <property type="protein sequence ID" value="OB01G43930.1"/>
    <property type="gene ID" value="OB01G43930"/>
</dbReference>
<keyword evidence="9 13" id="KW-1133">Transmembrane helix</keyword>
<dbReference type="GO" id="GO:0016020">
    <property type="term" value="C:membrane"/>
    <property type="evidence" value="ECO:0007669"/>
    <property type="project" value="UniProtKB-SubCell"/>
</dbReference>
<feature type="transmembrane region" description="Helical" evidence="13">
    <location>
        <begin position="180"/>
        <end position="199"/>
    </location>
</feature>
<feature type="domain" description="Cation/H(+) antiporter C-terminal" evidence="17">
    <location>
        <begin position="431"/>
        <end position="600"/>
    </location>
</feature>
<keyword evidence="11 13" id="KW-0472">Membrane</keyword>
<reference evidence="18" key="1">
    <citation type="journal article" date="2013" name="Nat. Commun.">
        <title>Whole-genome sequencing of Oryza brachyantha reveals mechanisms underlying Oryza genome evolution.</title>
        <authorList>
            <person name="Chen J."/>
            <person name="Huang Q."/>
            <person name="Gao D."/>
            <person name="Wang J."/>
            <person name="Lang Y."/>
            <person name="Liu T."/>
            <person name="Li B."/>
            <person name="Bai Z."/>
            <person name="Luis Goicoechea J."/>
            <person name="Liang C."/>
            <person name="Chen C."/>
            <person name="Zhang W."/>
            <person name="Sun S."/>
            <person name="Liao Y."/>
            <person name="Zhang X."/>
            <person name="Yang L."/>
            <person name="Song C."/>
            <person name="Wang M."/>
            <person name="Shi J."/>
            <person name="Liu G."/>
            <person name="Liu J."/>
            <person name="Zhou H."/>
            <person name="Zhou W."/>
            <person name="Yu Q."/>
            <person name="An N."/>
            <person name="Chen Y."/>
            <person name="Cai Q."/>
            <person name="Wang B."/>
            <person name="Liu B."/>
            <person name="Min J."/>
            <person name="Huang Y."/>
            <person name="Wu H."/>
            <person name="Li Z."/>
            <person name="Zhang Y."/>
            <person name="Yin Y."/>
            <person name="Song W."/>
            <person name="Jiang J."/>
            <person name="Jackson S.A."/>
            <person name="Wing R.A."/>
            <person name="Wang J."/>
            <person name="Chen M."/>
        </authorList>
    </citation>
    <scope>NUCLEOTIDE SEQUENCE [LARGE SCALE GENOMIC DNA]</scope>
    <source>
        <strain evidence="18">cv. IRGC 101232</strain>
    </source>
</reference>
<evidence type="ECO:0000256" key="1">
    <source>
        <dbReference type="ARBA" id="ARBA00003198"/>
    </source>
</evidence>
<evidence type="ECO:0000256" key="6">
    <source>
        <dbReference type="ARBA" id="ARBA00022692"/>
    </source>
</evidence>
<feature type="domain" description="Cation/H(+) antiporter central" evidence="16">
    <location>
        <begin position="286"/>
        <end position="421"/>
    </location>
</feature>
<dbReference type="AlphaFoldDB" id="J3L587"/>
<proteinExistence type="inferred from homology"/>
<evidence type="ECO:0000313" key="19">
    <source>
        <dbReference type="Proteomes" id="UP000006038"/>
    </source>
</evidence>
<dbReference type="InterPro" id="IPR026960">
    <property type="entry name" value="RVT-Znf"/>
</dbReference>
<dbReference type="InterPro" id="IPR050794">
    <property type="entry name" value="CPA2_transporter"/>
</dbReference>
<organism evidence="18">
    <name type="scientific">Oryza brachyantha</name>
    <name type="common">malo sina</name>
    <dbReference type="NCBI Taxonomy" id="4533"/>
    <lineage>
        <taxon>Eukaryota</taxon>
        <taxon>Viridiplantae</taxon>
        <taxon>Streptophyta</taxon>
        <taxon>Embryophyta</taxon>
        <taxon>Tracheophyta</taxon>
        <taxon>Spermatophyta</taxon>
        <taxon>Magnoliopsida</taxon>
        <taxon>Liliopsida</taxon>
        <taxon>Poales</taxon>
        <taxon>Poaceae</taxon>
        <taxon>BOP clade</taxon>
        <taxon>Oryzoideae</taxon>
        <taxon>Oryzeae</taxon>
        <taxon>Oryzinae</taxon>
        <taxon>Oryza</taxon>
    </lineage>
</organism>
<name>J3L587_ORYBR</name>
<evidence type="ECO:0000256" key="9">
    <source>
        <dbReference type="ARBA" id="ARBA00022989"/>
    </source>
</evidence>
<comment type="similarity">
    <text evidence="12">Belongs to the monovalent cation:proton antiporter 2 (CPA2) transporter (TC 2.A.37) family. CHX (TC 2.A.37.4) subfamily.</text>
</comment>
<feature type="transmembrane region" description="Helical" evidence="13">
    <location>
        <begin position="32"/>
        <end position="50"/>
    </location>
</feature>
<evidence type="ECO:0000256" key="3">
    <source>
        <dbReference type="ARBA" id="ARBA00004141"/>
    </source>
</evidence>
<dbReference type="GO" id="GO:0012505">
    <property type="term" value="C:endomembrane system"/>
    <property type="evidence" value="ECO:0007669"/>
    <property type="project" value="TreeGrafter"/>
</dbReference>
<feature type="transmembrane region" description="Helical" evidence="13">
    <location>
        <begin position="211"/>
        <end position="229"/>
    </location>
</feature>
<dbReference type="PANTHER" id="PTHR32468:SF63">
    <property type="entry name" value="OS01G0817400 PROTEIN"/>
    <property type="match status" value="1"/>
</dbReference>
<feature type="transmembrane region" description="Helical" evidence="13">
    <location>
        <begin position="150"/>
        <end position="174"/>
    </location>
</feature>
<evidence type="ECO:0000259" key="14">
    <source>
        <dbReference type="Pfam" id="PF00999"/>
    </source>
</evidence>
<evidence type="ECO:0000256" key="13">
    <source>
        <dbReference type="SAM" id="Phobius"/>
    </source>
</evidence>
<keyword evidence="10" id="KW-0406">Ion transport</keyword>